<dbReference type="Proteomes" id="UP001497493">
    <property type="component" value="Chromosome"/>
</dbReference>
<dbReference type="EMBL" id="OZ026884">
    <property type="protein sequence ID" value="CAL1241387.1"/>
    <property type="molecule type" value="Genomic_DNA"/>
</dbReference>
<organism evidence="2 3">
    <name type="scientific">Candidatus Methylocalor cossyra</name>
    <dbReference type="NCBI Taxonomy" id="3108543"/>
    <lineage>
        <taxon>Bacteria</taxon>
        <taxon>Pseudomonadati</taxon>
        <taxon>Pseudomonadota</taxon>
        <taxon>Gammaproteobacteria</taxon>
        <taxon>Methylococcales</taxon>
        <taxon>Methylococcaceae</taxon>
        <taxon>Candidatus Methylocalor</taxon>
    </lineage>
</organism>
<evidence type="ECO:0000256" key="1">
    <source>
        <dbReference type="SAM" id="MobiDB-lite"/>
    </source>
</evidence>
<evidence type="ECO:0000313" key="3">
    <source>
        <dbReference type="Proteomes" id="UP001497493"/>
    </source>
</evidence>
<evidence type="ECO:0000313" key="2">
    <source>
        <dbReference type="EMBL" id="CAL1241387.1"/>
    </source>
</evidence>
<reference evidence="2 3" key="1">
    <citation type="submission" date="2024-04" db="EMBL/GenBank/DDBJ databases">
        <authorList>
            <person name="Cremers G."/>
        </authorList>
    </citation>
    <scope>NUCLEOTIDE SEQUENCE [LARGE SCALE GENOMIC DNA]</scope>
    <source>
        <strain evidence="2">MeCH1-AG</strain>
    </source>
</reference>
<feature type="region of interest" description="Disordered" evidence="1">
    <location>
        <begin position="23"/>
        <end position="78"/>
    </location>
</feature>
<sequence>MFHALSSLLPTALRLVYRPRAVMENRAHRHRRPSPSALGLRHGLRSPRHPSPAGADRRRVGGWPPAASSPRGSGSIRP</sequence>
<feature type="compositionally biased region" description="Low complexity" evidence="1">
    <location>
        <begin position="61"/>
        <end position="78"/>
    </location>
</feature>
<accession>A0ABM9NL65</accession>
<proteinExistence type="predicted"/>
<protein>
    <submittedName>
        <fullName evidence="2">Uncharacterized protein</fullName>
    </submittedName>
</protein>
<name>A0ABM9NL65_9GAMM</name>
<gene>
    <name evidence="2" type="ORF">MECH1_V1_2611</name>
</gene>
<keyword evidence="3" id="KW-1185">Reference proteome</keyword>